<dbReference type="Gene3D" id="3.30.110.170">
    <property type="entry name" value="Protein of unknown function (DUF541), domain 1"/>
    <property type="match status" value="1"/>
</dbReference>
<comment type="caution">
    <text evidence="1">The sequence shown here is derived from an EMBL/GenBank/DDBJ whole genome shotgun (WGS) entry which is preliminary data.</text>
</comment>
<sequence length="243" mass="28112">MRKIKRSIILILIVLLNLVITPSLDAETHFKNISTIGSAKTSLRPDQAIIRLKISGEGSNQSRLNYQFREEIKRAIRVLNNTFSNKLDIIEGDIEIVSYLEENNHFPNELYKVTSYLKFKVDNSPIENITKLIDTIKELNPANKNVTYNQSNDISYKIDRAYYTFKNPLQHQQKLLKDAFNNSKTKVTSLLDLSSLKLIGIYQLKEITPSNISIYQEEIDINNIRQATEKSFQTELRVLYQVN</sequence>
<dbReference type="GO" id="GO:0006974">
    <property type="term" value="P:DNA damage response"/>
    <property type="evidence" value="ECO:0007669"/>
    <property type="project" value="TreeGrafter"/>
</dbReference>
<dbReference type="InterPro" id="IPR007497">
    <property type="entry name" value="SIMPL/DUF541"/>
</dbReference>
<reference evidence="2" key="1">
    <citation type="submission" date="2016-07" db="EMBL/GenBank/DDBJ databases">
        <authorList>
            <person name="Florea S."/>
            <person name="Webb J.S."/>
            <person name="Jaromczyk J."/>
            <person name="Schardl C.L."/>
        </authorList>
    </citation>
    <scope>NUCLEOTIDE SEQUENCE [LARGE SCALE GENOMIC DNA]</scope>
    <source>
        <strain evidence="2">Z6</strain>
    </source>
</reference>
<dbReference type="PANTHER" id="PTHR34387">
    <property type="entry name" value="SLR1258 PROTEIN"/>
    <property type="match status" value="1"/>
</dbReference>
<dbReference type="AlphaFoldDB" id="A0A1C0A7A4"/>
<reference evidence="1 2" key="2">
    <citation type="submission" date="2016-08" db="EMBL/GenBank/DDBJ databases">
        <title>Orenia metallireducens sp. nov. strain Z6, a Novel Metal-reducing Firmicute from the Deep Subsurface.</title>
        <authorList>
            <person name="Maxim B.I."/>
            <person name="Kenneth K."/>
            <person name="Flynn T.M."/>
            <person name="Oloughlin E.J."/>
            <person name="Locke R.A."/>
            <person name="Weber J.R."/>
            <person name="Egan S.M."/>
            <person name="Mackie R.I."/>
            <person name="Cann I.K."/>
        </authorList>
    </citation>
    <scope>NUCLEOTIDE SEQUENCE [LARGE SCALE GENOMIC DNA]</scope>
    <source>
        <strain evidence="1 2">Z6</strain>
    </source>
</reference>
<dbReference type="Pfam" id="PF04402">
    <property type="entry name" value="SIMPL"/>
    <property type="match status" value="1"/>
</dbReference>
<organism evidence="1 2">
    <name type="scientific">Orenia metallireducens</name>
    <dbReference type="NCBI Taxonomy" id="1413210"/>
    <lineage>
        <taxon>Bacteria</taxon>
        <taxon>Bacillati</taxon>
        <taxon>Bacillota</taxon>
        <taxon>Clostridia</taxon>
        <taxon>Halanaerobiales</taxon>
        <taxon>Halobacteroidaceae</taxon>
        <taxon>Orenia</taxon>
    </lineage>
</organism>
<evidence type="ECO:0000313" key="1">
    <source>
        <dbReference type="EMBL" id="OCL26098.1"/>
    </source>
</evidence>
<dbReference type="Gene3D" id="3.30.70.2970">
    <property type="entry name" value="Protein of unknown function (DUF541), domain 2"/>
    <property type="match status" value="1"/>
</dbReference>
<dbReference type="PANTHER" id="PTHR34387:SF2">
    <property type="entry name" value="SLR1258 PROTEIN"/>
    <property type="match status" value="1"/>
</dbReference>
<protein>
    <recommendedName>
        <fullName evidence="3">SIMPL domain-containing protein</fullName>
    </recommendedName>
</protein>
<dbReference type="RefSeq" id="WP_068717573.1">
    <property type="nucleotide sequence ID" value="NZ_LWDV01000009.1"/>
</dbReference>
<evidence type="ECO:0000313" key="2">
    <source>
        <dbReference type="Proteomes" id="UP000093514"/>
    </source>
</evidence>
<dbReference type="Proteomes" id="UP000093514">
    <property type="component" value="Unassembled WGS sequence"/>
</dbReference>
<proteinExistence type="predicted"/>
<accession>A0A1C0A7A4</accession>
<keyword evidence="2" id="KW-1185">Reference proteome</keyword>
<gene>
    <name evidence="1" type="ORF">U472_08770</name>
</gene>
<evidence type="ECO:0008006" key="3">
    <source>
        <dbReference type="Google" id="ProtNLM"/>
    </source>
</evidence>
<name>A0A1C0A7A4_9FIRM</name>
<dbReference type="InterPro" id="IPR052022">
    <property type="entry name" value="26kDa_periplasmic_antigen"/>
</dbReference>
<dbReference type="EMBL" id="LWDV01000009">
    <property type="protein sequence ID" value="OCL26098.1"/>
    <property type="molecule type" value="Genomic_DNA"/>
</dbReference>